<feature type="transmembrane region" description="Helical" evidence="8">
    <location>
        <begin position="83"/>
        <end position="103"/>
    </location>
</feature>
<sequence length="502" mass="54302">MTNQSTANQSKANKKEKEESQRDDNTDVVYKDAGHCSRNSHNLLLGLTVLGMRGLGTSQLSRSVKDDSVLTLISFPGEILMRMLKMLILPLIISSLITGLAGLDARSSGRMGSRAMVYYMTTTVIAAILGVILVLGIHPGNPKLRGDSSTSAPKNQEVNSMDAFLDLLRNLFPENLVQSCFQQVAPIRKIWVSLRLIGFFIAFGICMSRMGERGKVMCDFFNILNEIIMTMVSMIMWYSPIGIASLIAGKIAAIGNLEVVARQLGMYMVTVMVGLVIHGGLILPAIFFAITRKNPFTFYQGIFQAWITALGTASSAGTLPVTFRCLEENLKIDKRVTRFVLPIGATINMDGTALYEAVAAIFIAQMNDISLDTGQIITVSLTATLASVGAASIPSAGLVTMLLILTAVGLPTQDISLLIAVDWLLDRMRTSINVVGDSFGAGIVDHLSKAELAELDAAEMQMLQPEELDFIPPPALGETSDGEESDDTAYDRRQAMPPGDLP</sequence>
<evidence type="ECO:0000256" key="3">
    <source>
        <dbReference type="ARBA" id="ARBA00022692"/>
    </source>
</evidence>
<dbReference type="GO" id="GO:0015175">
    <property type="term" value="F:neutral L-amino acid transmembrane transporter activity"/>
    <property type="evidence" value="ECO:0007669"/>
    <property type="project" value="TreeGrafter"/>
</dbReference>
<dbReference type="AlphaFoldDB" id="A0A8C2WED4"/>
<keyword evidence="7" id="KW-0325">Glycoprotein</keyword>
<feature type="transmembrane region" description="Helical" evidence="8">
    <location>
        <begin position="227"/>
        <end position="252"/>
    </location>
</feature>
<dbReference type="PANTHER" id="PTHR11958:SF55">
    <property type="entry name" value="AMINO ACID TRANSPORTER"/>
    <property type="match status" value="1"/>
</dbReference>
<evidence type="ECO:0000256" key="5">
    <source>
        <dbReference type="ARBA" id="ARBA00022989"/>
    </source>
</evidence>
<dbReference type="PANTHER" id="PTHR11958">
    <property type="entry name" value="SODIUM/DICARBOXYLATE SYMPORTER-RELATED"/>
    <property type="match status" value="1"/>
</dbReference>
<evidence type="ECO:0000256" key="1">
    <source>
        <dbReference type="ARBA" id="ARBA00004141"/>
    </source>
</evidence>
<accession>A0A8C2WED4</accession>
<feature type="transmembrane region" description="Helical" evidence="8">
    <location>
        <begin position="264"/>
        <end position="290"/>
    </location>
</feature>
<evidence type="ECO:0000256" key="4">
    <source>
        <dbReference type="ARBA" id="ARBA00022847"/>
    </source>
</evidence>
<comment type="similarity">
    <text evidence="8">Belongs to the dicarboxylate/amino acid:cation symporter (DAACS) (TC 2.A.23) family.</text>
</comment>
<feature type="region of interest" description="Disordered" evidence="9">
    <location>
        <begin position="468"/>
        <end position="502"/>
    </location>
</feature>
<feature type="region of interest" description="Disordered" evidence="9">
    <location>
        <begin position="1"/>
        <end position="26"/>
    </location>
</feature>
<feature type="transmembrane region" description="Helical" evidence="8">
    <location>
        <begin position="343"/>
        <end position="364"/>
    </location>
</feature>
<dbReference type="GO" id="GO:0005313">
    <property type="term" value="F:L-glutamate transmembrane transporter activity"/>
    <property type="evidence" value="ECO:0007669"/>
    <property type="project" value="TreeGrafter"/>
</dbReference>
<dbReference type="InterPro" id="IPR001991">
    <property type="entry name" value="Na-dicarboxylate_symporter"/>
</dbReference>
<evidence type="ECO:0000313" key="10">
    <source>
        <dbReference type="Ensembl" id="ENSCLMP00005003207.1"/>
    </source>
</evidence>
<dbReference type="InterPro" id="IPR036458">
    <property type="entry name" value="Na:dicarbo_symporter_sf"/>
</dbReference>
<feature type="transmembrane region" description="Helical" evidence="8">
    <location>
        <begin position="190"/>
        <end position="207"/>
    </location>
</feature>
<comment type="subcellular location">
    <subcellularLocation>
        <location evidence="1 8">Membrane</location>
        <topology evidence="1 8">Multi-pass membrane protein</topology>
    </subcellularLocation>
</comment>
<protein>
    <recommendedName>
        <fullName evidence="8">Amino acid transporter</fullName>
    </recommendedName>
</protein>
<dbReference type="Pfam" id="PF00375">
    <property type="entry name" value="SDF"/>
    <property type="match status" value="1"/>
</dbReference>
<dbReference type="Gene3D" id="1.10.3860.10">
    <property type="entry name" value="Sodium:dicarboxylate symporter"/>
    <property type="match status" value="1"/>
</dbReference>
<dbReference type="GO" id="GO:0098712">
    <property type="term" value="P:L-glutamate import across plasma membrane"/>
    <property type="evidence" value="ECO:0007669"/>
    <property type="project" value="TreeGrafter"/>
</dbReference>
<feature type="compositionally biased region" description="Polar residues" evidence="9">
    <location>
        <begin position="1"/>
        <end position="11"/>
    </location>
</feature>
<evidence type="ECO:0000256" key="8">
    <source>
        <dbReference type="RuleBase" id="RU361216"/>
    </source>
</evidence>
<dbReference type="SUPFAM" id="SSF118215">
    <property type="entry name" value="Proton glutamate symport protein"/>
    <property type="match status" value="1"/>
</dbReference>
<keyword evidence="3 8" id="KW-0812">Transmembrane</keyword>
<name>A0A8C2WED4_CYCLU</name>
<evidence type="ECO:0000256" key="9">
    <source>
        <dbReference type="SAM" id="MobiDB-lite"/>
    </source>
</evidence>
<dbReference type="PROSITE" id="PS00713">
    <property type="entry name" value="NA_DICARBOXYL_SYMP_1"/>
    <property type="match status" value="1"/>
</dbReference>
<dbReference type="Proteomes" id="UP000694565">
    <property type="component" value="Unplaced"/>
</dbReference>
<reference evidence="10" key="1">
    <citation type="submission" date="2025-08" db="UniProtKB">
        <authorList>
            <consortium name="Ensembl"/>
        </authorList>
    </citation>
    <scope>IDENTIFICATION</scope>
</reference>
<dbReference type="InterPro" id="IPR050746">
    <property type="entry name" value="DAACS"/>
</dbReference>
<dbReference type="Ensembl" id="ENSCLMT00005003536.1">
    <property type="protein sequence ID" value="ENSCLMP00005003207.1"/>
    <property type="gene ID" value="ENSCLMG00005001092.1"/>
</dbReference>
<evidence type="ECO:0000256" key="7">
    <source>
        <dbReference type="ARBA" id="ARBA00023180"/>
    </source>
</evidence>
<keyword evidence="4 8" id="KW-0769">Symport</keyword>
<reference evidence="10" key="2">
    <citation type="submission" date="2025-09" db="UniProtKB">
        <authorList>
            <consortium name="Ensembl"/>
        </authorList>
    </citation>
    <scope>IDENTIFICATION</scope>
</reference>
<feature type="transmembrane region" description="Helical" evidence="8">
    <location>
        <begin position="376"/>
        <end position="396"/>
    </location>
</feature>
<dbReference type="GeneTree" id="ENSGT00940000166365"/>
<feature type="compositionally biased region" description="Basic and acidic residues" evidence="9">
    <location>
        <begin position="13"/>
        <end position="26"/>
    </location>
</feature>
<dbReference type="InterPro" id="IPR018107">
    <property type="entry name" value="Na-dicarboxylate_symporter_CS"/>
</dbReference>
<evidence type="ECO:0000256" key="2">
    <source>
        <dbReference type="ARBA" id="ARBA00022448"/>
    </source>
</evidence>
<feature type="transmembrane region" description="Helical" evidence="8">
    <location>
        <begin position="115"/>
        <end position="137"/>
    </location>
</feature>
<dbReference type="GO" id="GO:0070778">
    <property type="term" value="P:L-aspartate transmembrane transport"/>
    <property type="evidence" value="ECO:0007669"/>
    <property type="project" value="TreeGrafter"/>
</dbReference>
<dbReference type="GO" id="GO:0015501">
    <property type="term" value="F:glutamate:sodium symporter activity"/>
    <property type="evidence" value="ECO:0007669"/>
    <property type="project" value="TreeGrafter"/>
</dbReference>
<proteinExistence type="inferred from homology"/>
<keyword evidence="2 8" id="KW-0813">Transport</keyword>
<dbReference type="PROSITE" id="PS00714">
    <property type="entry name" value="NA_DICARBOXYL_SYMP_2"/>
    <property type="match status" value="1"/>
</dbReference>
<organism evidence="10 11">
    <name type="scientific">Cyclopterus lumpus</name>
    <name type="common">Lumpsucker</name>
    <dbReference type="NCBI Taxonomy" id="8103"/>
    <lineage>
        <taxon>Eukaryota</taxon>
        <taxon>Metazoa</taxon>
        <taxon>Chordata</taxon>
        <taxon>Craniata</taxon>
        <taxon>Vertebrata</taxon>
        <taxon>Euteleostomi</taxon>
        <taxon>Actinopterygii</taxon>
        <taxon>Neopterygii</taxon>
        <taxon>Teleostei</taxon>
        <taxon>Neoteleostei</taxon>
        <taxon>Acanthomorphata</taxon>
        <taxon>Eupercaria</taxon>
        <taxon>Perciformes</taxon>
        <taxon>Cottioidei</taxon>
        <taxon>Cottales</taxon>
        <taxon>Cyclopteridae</taxon>
        <taxon>Cyclopterus</taxon>
    </lineage>
</organism>
<evidence type="ECO:0000313" key="11">
    <source>
        <dbReference type="Proteomes" id="UP000694565"/>
    </source>
</evidence>
<keyword evidence="6 8" id="KW-0472">Membrane</keyword>
<dbReference type="PRINTS" id="PR00173">
    <property type="entry name" value="EDTRNSPORT"/>
</dbReference>
<feature type="transmembrane region" description="Helical" evidence="8">
    <location>
        <begin position="302"/>
        <end position="323"/>
    </location>
</feature>
<dbReference type="GO" id="GO:0005886">
    <property type="term" value="C:plasma membrane"/>
    <property type="evidence" value="ECO:0007669"/>
    <property type="project" value="TreeGrafter"/>
</dbReference>
<evidence type="ECO:0000256" key="6">
    <source>
        <dbReference type="ARBA" id="ARBA00023136"/>
    </source>
</evidence>
<keyword evidence="11" id="KW-1185">Reference proteome</keyword>
<keyword evidence="5 8" id="KW-1133">Transmembrane helix</keyword>